<dbReference type="STRING" id="694270.A0A395RHY7"/>
<dbReference type="PANTHER" id="PTHR11188:SF174">
    <property type="entry name" value="ARRESTIN-RELATED TRAFFICKING ADAPTER 10-RELATED"/>
    <property type="match status" value="1"/>
</dbReference>
<proteinExistence type="predicted"/>
<evidence type="ECO:0000313" key="2">
    <source>
        <dbReference type="EMBL" id="RGP59653.1"/>
    </source>
</evidence>
<dbReference type="InterPro" id="IPR050357">
    <property type="entry name" value="Arrestin_domain-protein"/>
</dbReference>
<name>A0A395RHY7_9HYPO</name>
<dbReference type="GO" id="GO:0070086">
    <property type="term" value="P:ubiquitin-dependent endocytosis"/>
    <property type="evidence" value="ECO:0007669"/>
    <property type="project" value="TreeGrafter"/>
</dbReference>
<dbReference type="InterPro" id="IPR014752">
    <property type="entry name" value="Arrestin-like_C"/>
</dbReference>
<protein>
    <submittedName>
        <fullName evidence="2">Arrestin-related trafficking adapter 3</fullName>
    </submittedName>
</protein>
<dbReference type="GO" id="GO:0031625">
    <property type="term" value="F:ubiquitin protein ligase binding"/>
    <property type="evidence" value="ECO:0007669"/>
    <property type="project" value="TreeGrafter"/>
</dbReference>
<dbReference type="AlphaFoldDB" id="A0A395RHY7"/>
<feature type="region of interest" description="Disordered" evidence="1">
    <location>
        <begin position="488"/>
        <end position="519"/>
    </location>
</feature>
<accession>A0A395RHY7</accession>
<dbReference type="PANTHER" id="PTHR11188">
    <property type="entry name" value="ARRESTIN DOMAIN CONTAINING PROTEIN"/>
    <property type="match status" value="1"/>
</dbReference>
<dbReference type="Gene3D" id="2.60.40.640">
    <property type="match status" value="1"/>
</dbReference>
<evidence type="ECO:0000256" key="1">
    <source>
        <dbReference type="SAM" id="MobiDB-lite"/>
    </source>
</evidence>
<dbReference type="OrthoDB" id="2238745at2759"/>
<sequence length="532" mass="59349">MSVTLRSGTSCSIHLTEPNLFLSGFDLLSHDCIGGQDGIALLRGILRLDITRATKIKSVQLELLGHTRINWPPQTVPGFNEESDLQAQSSNLFNAKYNQAKDDFGFNCSTPRYNTTDAKFGPCLSLNSFQAQYPNREITYASTPALQHSKTFFPGIYDYAFEFPIEHHQLETIKAPYGSVEWELRAKISRAGIFNTNLCIKKEVTLVRVPDPLSLETIQPIFFSRQCGDWLHYEIVISGKSFPIGSLLPVFIKFRSVDKVKVNGFEILITESIQYWSDDGKVTRKPPPRSVLLLNKAAGKIIFPPWATLGSSTVHDDELAPEPMLDTHDIAVEQGSVKASEDQTLLHAVTDSDEMVTDDPDPKAMSFTDTTEIEAVLPIPTCRVILHSSRPDPSDPTSKRRMYRDTSISLPITLLNCRANQTNMSLPSYSKDNFQSISCHKSCGCPDSLTAPIEKPPRHSIEAMAARHLVNNRSSMPHKISLRRPFQVTSDQGLHVGDSDNDRRFPPKPRLVDEEPPPSYDDIVVVTRAAAL</sequence>
<feature type="compositionally biased region" description="Basic and acidic residues" evidence="1">
    <location>
        <begin position="497"/>
        <end position="513"/>
    </location>
</feature>
<keyword evidence="3" id="KW-1185">Reference proteome</keyword>
<dbReference type="Proteomes" id="UP000266234">
    <property type="component" value="Unassembled WGS sequence"/>
</dbReference>
<evidence type="ECO:0000313" key="3">
    <source>
        <dbReference type="Proteomes" id="UP000266234"/>
    </source>
</evidence>
<dbReference type="EMBL" id="PXOG01000370">
    <property type="protein sequence ID" value="RGP59653.1"/>
    <property type="molecule type" value="Genomic_DNA"/>
</dbReference>
<dbReference type="GO" id="GO:0030674">
    <property type="term" value="F:protein-macromolecule adaptor activity"/>
    <property type="evidence" value="ECO:0007669"/>
    <property type="project" value="TreeGrafter"/>
</dbReference>
<reference evidence="2 3" key="1">
    <citation type="journal article" date="2018" name="PLoS Pathog.">
        <title>Evolution of structural diversity of trichothecenes, a family of toxins produced by plant pathogenic and entomopathogenic fungi.</title>
        <authorList>
            <person name="Proctor R.H."/>
            <person name="McCormick S.P."/>
            <person name="Kim H.S."/>
            <person name="Cardoza R.E."/>
            <person name="Stanley A.M."/>
            <person name="Lindo L."/>
            <person name="Kelly A."/>
            <person name="Brown D.W."/>
            <person name="Lee T."/>
            <person name="Vaughan M.M."/>
            <person name="Alexander N.J."/>
            <person name="Busman M."/>
            <person name="Gutierrez S."/>
        </authorList>
    </citation>
    <scope>NUCLEOTIDE SEQUENCE [LARGE SCALE GENOMIC DNA]</scope>
    <source>
        <strain evidence="2 3">NRRL 20695</strain>
    </source>
</reference>
<comment type="caution">
    <text evidence="2">The sequence shown here is derived from an EMBL/GenBank/DDBJ whole genome shotgun (WGS) entry which is preliminary data.</text>
</comment>
<dbReference type="GO" id="GO:0005829">
    <property type="term" value="C:cytosol"/>
    <property type="evidence" value="ECO:0007669"/>
    <property type="project" value="TreeGrafter"/>
</dbReference>
<organism evidence="2 3">
    <name type="scientific">Fusarium longipes</name>
    <dbReference type="NCBI Taxonomy" id="694270"/>
    <lineage>
        <taxon>Eukaryota</taxon>
        <taxon>Fungi</taxon>
        <taxon>Dikarya</taxon>
        <taxon>Ascomycota</taxon>
        <taxon>Pezizomycotina</taxon>
        <taxon>Sordariomycetes</taxon>
        <taxon>Hypocreomycetidae</taxon>
        <taxon>Hypocreales</taxon>
        <taxon>Nectriaceae</taxon>
        <taxon>Fusarium</taxon>
    </lineage>
</organism>
<gene>
    <name evidence="2" type="ORF">FLONG3_11124</name>
</gene>